<evidence type="ECO:0000256" key="5">
    <source>
        <dbReference type="ARBA" id="ARBA00022741"/>
    </source>
</evidence>
<evidence type="ECO:0000259" key="14">
    <source>
        <dbReference type="SMART" id="SM00487"/>
    </source>
</evidence>
<dbReference type="InterPro" id="IPR014001">
    <property type="entry name" value="Helicase_ATP-bd"/>
</dbReference>
<dbReference type="EMBL" id="OV121140">
    <property type="protein sequence ID" value="CAH0563349.1"/>
    <property type="molecule type" value="Genomic_DNA"/>
</dbReference>
<evidence type="ECO:0000256" key="4">
    <source>
        <dbReference type="ARBA" id="ARBA00022490"/>
    </source>
</evidence>
<dbReference type="CDD" id="cd18808">
    <property type="entry name" value="SF1_C_Upf1"/>
    <property type="match status" value="1"/>
</dbReference>
<evidence type="ECO:0000313" key="15">
    <source>
        <dbReference type="EMBL" id="CAH0563349.1"/>
    </source>
</evidence>
<dbReference type="InterPro" id="IPR026122">
    <property type="entry name" value="MOV-10/SDE3_DEXXQ/H-box"/>
</dbReference>
<evidence type="ECO:0000256" key="11">
    <source>
        <dbReference type="ARBA" id="ARBA00047984"/>
    </source>
</evidence>
<dbReference type="EC" id="3.6.4.13" evidence="3"/>
<dbReference type="GO" id="GO:0005524">
    <property type="term" value="F:ATP binding"/>
    <property type="evidence" value="ECO:0007669"/>
    <property type="project" value="UniProtKB-KW"/>
</dbReference>
<evidence type="ECO:0000259" key="13">
    <source>
        <dbReference type="SMART" id="SM00382"/>
    </source>
</evidence>
<dbReference type="Pfam" id="PF21634">
    <property type="entry name" value="MOV-10_beta-barrel"/>
    <property type="match status" value="1"/>
</dbReference>
<evidence type="ECO:0000313" key="16">
    <source>
        <dbReference type="Proteomes" id="UP001154078"/>
    </source>
</evidence>
<dbReference type="SMART" id="SM00487">
    <property type="entry name" value="DEXDc"/>
    <property type="match status" value="1"/>
</dbReference>
<dbReference type="GO" id="GO:0031047">
    <property type="term" value="P:regulatory ncRNA-mediated gene silencing"/>
    <property type="evidence" value="ECO:0007669"/>
    <property type="project" value="UniProtKB-KW"/>
</dbReference>
<evidence type="ECO:0000256" key="9">
    <source>
        <dbReference type="ARBA" id="ARBA00022884"/>
    </source>
</evidence>
<comment type="similarity">
    <text evidence="2">Belongs to the DNA2/NAM7 helicase family. SDE3 subfamily.</text>
</comment>
<dbReference type="InterPro" id="IPR047187">
    <property type="entry name" value="SF1_C_Upf1"/>
</dbReference>
<dbReference type="CDD" id="cd18038">
    <property type="entry name" value="DEXXQc_Helz-like"/>
    <property type="match status" value="1"/>
</dbReference>
<dbReference type="GO" id="GO:0016787">
    <property type="term" value="F:hydrolase activity"/>
    <property type="evidence" value="ECO:0007669"/>
    <property type="project" value="UniProtKB-KW"/>
</dbReference>
<evidence type="ECO:0000256" key="3">
    <source>
        <dbReference type="ARBA" id="ARBA00012552"/>
    </source>
</evidence>
<dbReference type="SUPFAM" id="SSF52540">
    <property type="entry name" value="P-loop containing nucleoside triphosphate hydrolases"/>
    <property type="match status" value="1"/>
</dbReference>
<evidence type="ECO:0000256" key="10">
    <source>
        <dbReference type="ARBA" id="ARBA00023158"/>
    </source>
</evidence>
<comment type="subcellular location">
    <subcellularLocation>
        <location evidence="1">Cytoplasm</location>
        <location evidence="1">Cytoplasmic ribonucleoprotein granule</location>
    </subcellularLocation>
</comment>
<dbReference type="Pfam" id="PF13086">
    <property type="entry name" value="AAA_11"/>
    <property type="match status" value="2"/>
</dbReference>
<feature type="domain" description="AAA+ ATPase" evidence="13">
    <location>
        <begin position="477"/>
        <end position="659"/>
    </location>
</feature>
<evidence type="ECO:0000256" key="1">
    <source>
        <dbReference type="ARBA" id="ARBA00004331"/>
    </source>
</evidence>
<organism evidence="15 16">
    <name type="scientific">Brassicogethes aeneus</name>
    <name type="common">Rape pollen beetle</name>
    <name type="synonym">Meligethes aeneus</name>
    <dbReference type="NCBI Taxonomy" id="1431903"/>
    <lineage>
        <taxon>Eukaryota</taxon>
        <taxon>Metazoa</taxon>
        <taxon>Ecdysozoa</taxon>
        <taxon>Arthropoda</taxon>
        <taxon>Hexapoda</taxon>
        <taxon>Insecta</taxon>
        <taxon>Pterygota</taxon>
        <taxon>Neoptera</taxon>
        <taxon>Endopterygota</taxon>
        <taxon>Coleoptera</taxon>
        <taxon>Polyphaga</taxon>
        <taxon>Cucujiformia</taxon>
        <taxon>Nitidulidae</taxon>
        <taxon>Meligethinae</taxon>
        <taxon>Brassicogethes</taxon>
    </lineage>
</organism>
<keyword evidence="6" id="KW-0378">Hydrolase</keyword>
<keyword evidence="5" id="KW-0547">Nucleotide-binding</keyword>
<dbReference type="InterPro" id="IPR041677">
    <property type="entry name" value="DNA2/NAM7_AAA_11"/>
</dbReference>
<dbReference type="Gene3D" id="3.40.50.300">
    <property type="entry name" value="P-loop containing nucleotide triphosphate hydrolases"/>
    <property type="match status" value="2"/>
</dbReference>
<sequence length="908" mass="104073">MNRRRPVNNSDFKKHLDYVKFLMQNAQIINCFIDRDEAEEHYKTFIGVETVDRNQFNDFLKRLLYSKIILNNKNKKKIKLSHTLMLNISFERVTDERKIEARYTSNVSCKLCKKTYTNNNFLQHKSTVHHKARVAYLSTDTAENTMLKLCDGDYNLLRKVTFAGNNLNVNCHLVNTSGNSCKILHIFSLNVYQNINVQVGLPVVLGSNEYVKLKVIANFRGRININPVIAVVFEENGVVQYDFKKINVSDHTEVIIPGIPLPENSNFVAVNKLLAYRVPGNFLTILNKFVMASPTPRLGLTQEIYINAANYDKLSHYLLYAEEDQMKIDMKVYNTKSHLELLHGSFYRLQVPGLAESRPSLIRGDSVLVRETEFSKIKFEGIVHRVEQASVQLGFDGKIKPFAMRNQKFYVEFGFNRYNFKVQHTACQLAKDHNFVDYLFPTFNTFQYSDFEPNYFDRNLNDKQRAAVRNVINCPVNSQPYLIFGPPGTGKTSTVIELIRQIHKSDEQARILVCGPSNSSVDEIASRLIDNIPKSEMLRFVALSYSRSLKDSKIADIINKNHDGCYIPTIEQLQKYKIVLTTNANAGRFYSGDVKSDHFTYVIIDEAGYLTEAETLIPLAGVLTNKLHSGAVHGKLVLAGDPRQLGPRVHSKTALKYGFGVSLLERLIDSCEVYRPKDNVYDEKYVTFLEMNYRSHPAILHVPNELFYHGKLIAAEVNFSMLFNDWEHLKRPGFPILFHNVHGVDTRDANSPSFYNPEEVKVVIEYVEKLLATRVSGVQVKQEHIGIITPYRKQIEVLQGEMKNKNWSKVTVGSVEQFQGKENMVIIVSAVRSKRELIEFDEKFDLGFLSNPKRFNVAVTRAKSLVILVGNGDILQYDRCWRKYIEYCIENNSKIGPDVLFTEDTGEE</sequence>
<evidence type="ECO:0000256" key="7">
    <source>
        <dbReference type="ARBA" id="ARBA00022806"/>
    </source>
</evidence>
<evidence type="ECO:0000256" key="12">
    <source>
        <dbReference type="ARBA" id="ARBA00048432"/>
    </source>
</evidence>
<dbReference type="GO" id="GO:0003678">
    <property type="term" value="F:DNA helicase activity"/>
    <property type="evidence" value="ECO:0007669"/>
    <property type="project" value="UniProtKB-EC"/>
</dbReference>
<keyword evidence="4" id="KW-0963">Cytoplasm</keyword>
<evidence type="ECO:0000256" key="2">
    <source>
        <dbReference type="ARBA" id="ARBA00005601"/>
    </source>
</evidence>
<dbReference type="FunFam" id="3.40.50.300:FF:000608">
    <property type="entry name" value="Mov10 RISC complex RNA helicase"/>
    <property type="match status" value="1"/>
</dbReference>
<reference evidence="15" key="1">
    <citation type="submission" date="2021-12" db="EMBL/GenBank/DDBJ databases">
        <authorList>
            <person name="King R."/>
        </authorList>
    </citation>
    <scope>NUCLEOTIDE SEQUENCE</scope>
</reference>
<dbReference type="GO" id="GO:0036464">
    <property type="term" value="C:cytoplasmic ribonucleoprotein granule"/>
    <property type="evidence" value="ECO:0007669"/>
    <property type="project" value="UniProtKB-SubCell"/>
</dbReference>
<keyword evidence="8" id="KW-0067">ATP-binding</keyword>
<keyword evidence="10" id="KW-0943">RNA-mediated gene silencing</keyword>
<comment type="catalytic activity">
    <reaction evidence="12">
        <text>ATP + H2O = ADP + phosphate + H(+)</text>
        <dbReference type="Rhea" id="RHEA:13065"/>
        <dbReference type="ChEBI" id="CHEBI:15377"/>
        <dbReference type="ChEBI" id="CHEBI:15378"/>
        <dbReference type="ChEBI" id="CHEBI:30616"/>
        <dbReference type="ChEBI" id="CHEBI:43474"/>
        <dbReference type="ChEBI" id="CHEBI:456216"/>
        <dbReference type="EC" id="3.6.4.12"/>
    </reaction>
    <physiologicalReaction direction="left-to-right" evidence="12">
        <dbReference type="Rhea" id="RHEA:13066"/>
    </physiologicalReaction>
</comment>
<evidence type="ECO:0000256" key="8">
    <source>
        <dbReference type="ARBA" id="ARBA00022840"/>
    </source>
</evidence>
<dbReference type="Proteomes" id="UP001154078">
    <property type="component" value="Chromosome 9"/>
</dbReference>
<dbReference type="SMART" id="SM00382">
    <property type="entry name" value="AAA"/>
    <property type="match status" value="1"/>
</dbReference>
<protein>
    <recommendedName>
        <fullName evidence="3">RNA helicase</fullName>
        <ecNumber evidence="3">3.6.4.13</ecNumber>
    </recommendedName>
</protein>
<dbReference type="InterPro" id="IPR003593">
    <property type="entry name" value="AAA+_ATPase"/>
</dbReference>
<comment type="catalytic activity">
    <reaction evidence="11">
        <text>ATP + H2O = ADP + phosphate + H(+)</text>
        <dbReference type="Rhea" id="RHEA:13065"/>
        <dbReference type="ChEBI" id="CHEBI:15377"/>
        <dbReference type="ChEBI" id="CHEBI:15378"/>
        <dbReference type="ChEBI" id="CHEBI:30616"/>
        <dbReference type="ChEBI" id="CHEBI:43474"/>
        <dbReference type="ChEBI" id="CHEBI:456216"/>
        <dbReference type="EC" id="3.6.4.13"/>
    </reaction>
</comment>
<dbReference type="GO" id="GO:0003723">
    <property type="term" value="F:RNA binding"/>
    <property type="evidence" value="ECO:0007669"/>
    <property type="project" value="UniProtKB-KW"/>
</dbReference>
<evidence type="ECO:0000256" key="6">
    <source>
        <dbReference type="ARBA" id="ARBA00022801"/>
    </source>
</evidence>
<keyword evidence="16" id="KW-1185">Reference proteome</keyword>
<keyword evidence="9" id="KW-0694">RNA-binding</keyword>
<dbReference type="InterPro" id="IPR049080">
    <property type="entry name" value="MOV-10-like_beta-barrel"/>
</dbReference>
<gene>
    <name evidence="15" type="ORF">MELIAE_LOCUS12194</name>
</gene>
<dbReference type="PANTHER" id="PTHR45418">
    <property type="entry name" value="CANCER/TESTIS ANTIGEN 55"/>
    <property type="match status" value="1"/>
</dbReference>
<dbReference type="PANTHER" id="PTHR45418:SF1">
    <property type="entry name" value="CANCER_TESTIS ANTIGEN 55"/>
    <property type="match status" value="1"/>
</dbReference>
<dbReference type="AlphaFoldDB" id="A0A9P0FNW9"/>
<dbReference type="InterPro" id="IPR041679">
    <property type="entry name" value="DNA2/NAM7-like_C"/>
</dbReference>
<dbReference type="GO" id="GO:0032574">
    <property type="term" value="F:5'-3' RNA helicase activity"/>
    <property type="evidence" value="ECO:0007669"/>
    <property type="project" value="InterPro"/>
</dbReference>
<proteinExistence type="inferred from homology"/>
<dbReference type="OrthoDB" id="6513042at2759"/>
<keyword evidence="7" id="KW-0347">Helicase</keyword>
<accession>A0A9P0FNW9</accession>
<feature type="domain" description="Helicase ATP-binding" evidence="14">
    <location>
        <begin position="456"/>
        <end position="651"/>
    </location>
</feature>
<dbReference type="Pfam" id="PF13087">
    <property type="entry name" value="AAA_12"/>
    <property type="match status" value="1"/>
</dbReference>
<name>A0A9P0FNW9_BRAAE</name>
<dbReference type="InterPro" id="IPR027417">
    <property type="entry name" value="P-loop_NTPase"/>
</dbReference>